<dbReference type="SMART" id="SM00419">
    <property type="entry name" value="HTH_CRP"/>
    <property type="match status" value="1"/>
</dbReference>
<dbReference type="InterPro" id="IPR050397">
    <property type="entry name" value="Env_Response_Regulators"/>
</dbReference>
<evidence type="ECO:0000259" key="5">
    <source>
        <dbReference type="PROSITE" id="PS51063"/>
    </source>
</evidence>
<evidence type="ECO:0000313" key="6">
    <source>
        <dbReference type="EMBL" id="ODR97379.1"/>
    </source>
</evidence>
<evidence type="ECO:0000259" key="4">
    <source>
        <dbReference type="PROSITE" id="PS50042"/>
    </source>
</evidence>
<evidence type="ECO:0000256" key="1">
    <source>
        <dbReference type="ARBA" id="ARBA00023015"/>
    </source>
</evidence>
<organism evidence="6 7">
    <name type="scientific">Methyloceanibacter superfactus</name>
    <dbReference type="NCBI Taxonomy" id="1774969"/>
    <lineage>
        <taxon>Bacteria</taxon>
        <taxon>Pseudomonadati</taxon>
        <taxon>Pseudomonadota</taxon>
        <taxon>Alphaproteobacteria</taxon>
        <taxon>Hyphomicrobiales</taxon>
        <taxon>Hyphomicrobiaceae</taxon>
        <taxon>Methyloceanibacter</taxon>
    </lineage>
</organism>
<dbReference type="SUPFAM" id="SSF46785">
    <property type="entry name" value="Winged helix' DNA-binding domain"/>
    <property type="match status" value="1"/>
</dbReference>
<dbReference type="Pfam" id="PF13545">
    <property type="entry name" value="HTH_Crp_2"/>
    <property type="match status" value="1"/>
</dbReference>
<dbReference type="PANTHER" id="PTHR24567">
    <property type="entry name" value="CRP FAMILY TRANSCRIPTIONAL REGULATORY PROTEIN"/>
    <property type="match status" value="1"/>
</dbReference>
<dbReference type="AlphaFoldDB" id="A0A1E3VV39"/>
<proteinExistence type="predicted"/>
<dbReference type="STRING" id="1774969.AUC69_12245"/>
<dbReference type="GO" id="GO:0003700">
    <property type="term" value="F:DNA-binding transcription factor activity"/>
    <property type="evidence" value="ECO:0007669"/>
    <property type="project" value="TreeGrafter"/>
</dbReference>
<dbReference type="PANTHER" id="PTHR24567:SF26">
    <property type="entry name" value="REGULATORY PROTEIN YEIL"/>
    <property type="match status" value="1"/>
</dbReference>
<dbReference type="InterPro" id="IPR000595">
    <property type="entry name" value="cNMP-bd_dom"/>
</dbReference>
<comment type="caution">
    <text evidence="6">The sequence shown here is derived from an EMBL/GenBank/DDBJ whole genome shotgun (WGS) entry which is preliminary data.</text>
</comment>
<dbReference type="SMART" id="SM00100">
    <property type="entry name" value="cNMP"/>
    <property type="match status" value="1"/>
</dbReference>
<dbReference type="Pfam" id="PF00027">
    <property type="entry name" value="cNMP_binding"/>
    <property type="match status" value="1"/>
</dbReference>
<reference evidence="6 7" key="1">
    <citation type="journal article" date="2016" name="Environ. Microbiol.">
        <title>New Methyloceanibacter diversity from North Sea sediments includes methanotroph containing solely the soluble methane monooxygenase.</title>
        <authorList>
            <person name="Vekeman B."/>
            <person name="Kerckhof F.M."/>
            <person name="Cremers G."/>
            <person name="de Vos P."/>
            <person name="Vandamme P."/>
            <person name="Boon N."/>
            <person name="Op den Camp H.J."/>
            <person name="Heylen K."/>
        </authorList>
    </citation>
    <scope>NUCLEOTIDE SEQUENCE [LARGE SCALE GENOMIC DNA]</scope>
    <source>
        <strain evidence="6 7">R-67175</strain>
    </source>
</reference>
<sequence length="421" mass="45664">MNIALHPAGRLVGTAEIDYPLVPSAKIPIGVAPKGMNETLEDLVARSALMRGTSDAARAHLRRARLSIRTLDPGECVFRPGDAADAVYFLVGARASGDGLDVDPLVQIELPSGKRTLRFERIVHGEIFGELELLEQGLLPKPVKRSTSAIALTPAAIVPLPLSLLTDLIAEDAVLRARLIRIGSQRLLSALKQEHDKVHSFPDLVLADWLVELSADSGIAEGNRVRFPRKIAQSDIAADLGVSRETISRRLNEWERAGLLRTGARSQQIEIIDYQRISRLASLRAARSRAALERTIADIDAAIAHGDLIRARNIGLDIMRYYPSSPELQHRTALAAARSGDAKGALDLLTRSGLPMSGDLSVLEDAVRRPGAIRFSPWTASSPIPSSMRAMAKTSRSLFAVTIPNGKRSSSRILPHSTRGF</sequence>
<dbReference type="Gene3D" id="2.60.120.10">
    <property type="entry name" value="Jelly Rolls"/>
    <property type="match status" value="1"/>
</dbReference>
<evidence type="ECO:0000256" key="3">
    <source>
        <dbReference type="ARBA" id="ARBA00023163"/>
    </source>
</evidence>
<keyword evidence="1" id="KW-0805">Transcription regulation</keyword>
<dbReference type="InterPro" id="IPR036388">
    <property type="entry name" value="WH-like_DNA-bd_sf"/>
</dbReference>
<dbReference type="GO" id="GO:0003677">
    <property type="term" value="F:DNA binding"/>
    <property type="evidence" value="ECO:0007669"/>
    <property type="project" value="UniProtKB-KW"/>
</dbReference>
<dbReference type="PROSITE" id="PS50042">
    <property type="entry name" value="CNMP_BINDING_3"/>
    <property type="match status" value="1"/>
</dbReference>
<dbReference type="Gene3D" id="1.10.10.10">
    <property type="entry name" value="Winged helix-like DNA-binding domain superfamily/Winged helix DNA-binding domain"/>
    <property type="match status" value="1"/>
</dbReference>
<evidence type="ECO:0000313" key="7">
    <source>
        <dbReference type="Proteomes" id="UP000094472"/>
    </source>
</evidence>
<keyword evidence="2" id="KW-0238">DNA-binding</keyword>
<dbReference type="InterPro" id="IPR018490">
    <property type="entry name" value="cNMP-bd_dom_sf"/>
</dbReference>
<keyword evidence="3" id="KW-0804">Transcription</keyword>
<dbReference type="InterPro" id="IPR036390">
    <property type="entry name" value="WH_DNA-bd_sf"/>
</dbReference>
<dbReference type="PROSITE" id="PS51063">
    <property type="entry name" value="HTH_CRP_2"/>
    <property type="match status" value="1"/>
</dbReference>
<evidence type="ECO:0008006" key="8">
    <source>
        <dbReference type="Google" id="ProtNLM"/>
    </source>
</evidence>
<dbReference type="CDD" id="cd00038">
    <property type="entry name" value="CAP_ED"/>
    <property type="match status" value="1"/>
</dbReference>
<name>A0A1E3VV39_9HYPH</name>
<feature type="domain" description="HTH crp-type" evidence="5">
    <location>
        <begin position="206"/>
        <end position="275"/>
    </location>
</feature>
<feature type="domain" description="Cyclic nucleotide-binding" evidence="4">
    <location>
        <begin position="49"/>
        <end position="186"/>
    </location>
</feature>
<dbReference type="Proteomes" id="UP000094472">
    <property type="component" value="Unassembled WGS sequence"/>
</dbReference>
<dbReference type="GO" id="GO:0005829">
    <property type="term" value="C:cytosol"/>
    <property type="evidence" value="ECO:0007669"/>
    <property type="project" value="TreeGrafter"/>
</dbReference>
<dbReference type="EMBL" id="LPWF01000026">
    <property type="protein sequence ID" value="ODR97379.1"/>
    <property type="molecule type" value="Genomic_DNA"/>
</dbReference>
<dbReference type="SUPFAM" id="SSF51206">
    <property type="entry name" value="cAMP-binding domain-like"/>
    <property type="match status" value="1"/>
</dbReference>
<dbReference type="InterPro" id="IPR012318">
    <property type="entry name" value="HTH_CRP"/>
</dbReference>
<dbReference type="InterPro" id="IPR014710">
    <property type="entry name" value="RmlC-like_jellyroll"/>
</dbReference>
<evidence type="ECO:0000256" key="2">
    <source>
        <dbReference type="ARBA" id="ARBA00023125"/>
    </source>
</evidence>
<gene>
    <name evidence="6" type="ORF">AUC69_12245</name>
</gene>
<protein>
    <recommendedName>
        <fullName evidence="8">HTH crp-type domain-containing protein</fullName>
    </recommendedName>
</protein>
<keyword evidence="7" id="KW-1185">Reference proteome</keyword>
<accession>A0A1E3VV39</accession>